<feature type="transmembrane region" description="Helical" evidence="1">
    <location>
        <begin position="29"/>
        <end position="53"/>
    </location>
</feature>
<keyword evidence="3" id="KW-1185">Reference proteome</keyword>
<protein>
    <submittedName>
        <fullName evidence="2">Virion egress protein UL34</fullName>
    </submittedName>
</protein>
<keyword evidence="1" id="KW-1133">Transmembrane helix</keyword>
<dbReference type="EMBL" id="LJIJ01001069">
    <property type="protein sequence ID" value="ODM93131.1"/>
    <property type="molecule type" value="Genomic_DNA"/>
</dbReference>
<organism evidence="2 3">
    <name type="scientific">Orchesella cincta</name>
    <name type="common">Springtail</name>
    <name type="synonym">Podura cincta</name>
    <dbReference type="NCBI Taxonomy" id="48709"/>
    <lineage>
        <taxon>Eukaryota</taxon>
        <taxon>Metazoa</taxon>
        <taxon>Ecdysozoa</taxon>
        <taxon>Arthropoda</taxon>
        <taxon>Hexapoda</taxon>
        <taxon>Collembola</taxon>
        <taxon>Entomobryomorpha</taxon>
        <taxon>Entomobryoidea</taxon>
        <taxon>Orchesellidae</taxon>
        <taxon>Orchesellinae</taxon>
        <taxon>Orchesella</taxon>
    </lineage>
</organism>
<proteinExistence type="predicted"/>
<dbReference type="Proteomes" id="UP000094527">
    <property type="component" value="Unassembled WGS sequence"/>
</dbReference>
<keyword evidence="1" id="KW-0812">Transmembrane</keyword>
<evidence type="ECO:0000313" key="2">
    <source>
        <dbReference type="EMBL" id="ODM93131.1"/>
    </source>
</evidence>
<name>A0A1D2MJN2_ORCCI</name>
<sequence length="98" mass="11243">MSVLSDFEDWRENPEFVSTGPDYSDYTGFYVGITICTLFGLSIILLNVVLCCCSPYRQYWRDPNTGNRIIFPVFIHSPHNQPPLTLQPELSQILIAEK</sequence>
<evidence type="ECO:0000313" key="3">
    <source>
        <dbReference type="Proteomes" id="UP000094527"/>
    </source>
</evidence>
<dbReference type="OMA" id="YWRDPNT"/>
<reference evidence="2 3" key="1">
    <citation type="journal article" date="2016" name="Genome Biol. Evol.">
        <title>Gene Family Evolution Reflects Adaptation to Soil Environmental Stressors in the Genome of the Collembolan Orchesella cincta.</title>
        <authorList>
            <person name="Faddeeva-Vakhrusheva A."/>
            <person name="Derks M.F."/>
            <person name="Anvar S.Y."/>
            <person name="Agamennone V."/>
            <person name="Suring W."/>
            <person name="Smit S."/>
            <person name="van Straalen N.M."/>
            <person name="Roelofs D."/>
        </authorList>
    </citation>
    <scope>NUCLEOTIDE SEQUENCE [LARGE SCALE GENOMIC DNA]</scope>
    <source>
        <tissue evidence="2">Mixed pool</tissue>
    </source>
</reference>
<evidence type="ECO:0000256" key="1">
    <source>
        <dbReference type="SAM" id="Phobius"/>
    </source>
</evidence>
<dbReference type="OrthoDB" id="8168818at2759"/>
<keyword evidence="1" id="KW-0472">Membrane</keyword>
<gene>
    <name evidence="2" type="ORF">Ocin01_13552</name>
</gene>
<comment type="caution">
    <text evidence="2">The sequence shown here is derived from an EMBL/GenBank/DDBJ whole genome shotgun (WGS) entry which is preliminary data.</text>
</comment>
<accession>A0A1D2MJN2</accession>
<dbReference type="AlphaFoldDB" id="A0A1D2MJN2"/>